<sequence length="429" mass="46383">MTVPAAQRVPNHTLKAIRLSMRMSQSEFASAVRHAGGVLGEPNTCNKRLVQKWESGEHTECRPNYKRALQAVTRTPYEQLGFSGSPPPPPDTPLSTGRLIGAQRRPSEPPPTSAGEPGDRLRFALERPEQADQEAIAIVETNTARLFALEHHRAARTLAGAVNRHLDDISTLLAGTRRDPLRKRLAAVGGQAAALAGWLAFDRGDVAGAHRYWDSSLAAARYASDSPLLACVLTYLSYSSAERGDPATAWQLAHTAVSHAGPDRRARAWMSARAAEEAAQLGERAAALCELDRALKLGSDLPQPTPNDDTLPWTRFFDTKLLAGTAANVHGRLGDARASMDAAEWAMRSLGHEQVKGRAVVLAEVACAAARVGQLDLVAQTAVEAADLTEALEVTLARRKLRRLLQLLAPYRASAVARRVLERLDALEN</sequence>
<feature type="region of interest" description="Disordered" evidence="1">
    <location>
        <begin position="78"/>
        <end position="119"/>
    </location>
</feature>
<dbReference type="RefSeq" id="WP_211469010.1">
    <property type="nucleotide sequence ID" value="NZ_JAGSXH010000056.1"/>
</dbReference>
<dbReference type="GO" id="GO:0003677">
    <property type="term" value="F:DNA binding"/>
    <property type="evidence" value="ECO:0007669"/>
    <property type="project" value="InterPro"/>
</dbReference>
<protein>
    <recommendedName>
        <fullName evidence="4">XRE family transcriptional regulator</fullName>
    </recommendedName>
</protein>
<evidence type="ECO:0000256" key="1">
    <source>
        <dbReference type="SAM" id="MobiDB-lite"/>
    </source>
</evidence>
<dbReference type="SUPFAM" id="SSF48452">
    <property type="entry name" value="TPR-like"/>
    <property type="match status" value="1"/>
</dbReference>
<comment type="caution">
    <text evidence="2">The sequence shown here is derived from an EMBL/GenBank/DDBJ whole genome shotgun (WGS) entry which is preliminary data.</text>
</comment>
<organism evidence="2 3">
    <name type="scientific">Actinocrinis puniceicyclus</name>
    <dbReference type="NCBI Taxonomy" id="977794"/>
    <lineage>
        <taxon>Bacteria</taxon>
        <taxon>Bacillati</taxon>
        <taxon>Actinomycetota</taxon>
        <taxon>Actinomycetes</taxon>
        <taxon>Catenulisporales</taxon>
        <taxon>Actinospicaceae</taxon>
        <taxon>Actinocrinis</taxon>
    </lineage>
</organism>
<dbReference type="Gene3D" id="1.10.260.40">
    <property type="entry name" value="lambda repressor-like DNA-binding domains"/>
    <property type="match status" value="1"/>
</dbReference>
<gene>
    <name evidence="2" type="ORF">KGA66_16445</name>
</gene>
<dbReference type="InterPro" id="IPR011990">
    <property type="entry name" value="TPR-like_helical_dom_sf"/>
</dbReference>
<evidence type="ECO:0008006" key="4">
    <source>
        <dbReference type="Google" id="ProtNLM"/>
    </source>
</evidence>
<reference evidence="2" key="1">
    <citation type="submission" date="2021-04" db="EMBL/GenBank/DDBJ databases">
        <title>Genome based classification of Actinospica acidithermotolerans sp. nov., an actinobacterium isolated from an Indonesian hot spring.</title>
        <authorList>
            <person name="Kusuma A.B."/>
            <person name="Putra K.E."/>
            <person name="Nafisah S."/>
            <person name="Loh J."/>
            <person name="Nouioui I."/>
            <person name="Goodfellow M."/>
        </authorList>
    </citation>
    <scope>NUCLEOTIDE SEQUENCE</scope>
    <source>
        <strain evidence="2">DSM 45618</strain>
    </source>
</reference>
<evidence type="ECO:0000313" key="2">
    <source>
        <dbReference type="EMBL" id="MBS2964648.1"/>
    </source>
</evidence>
<dbReference type="Proteomes" id="UP000677913">
    <property type="component" value="Unassembled WGS sequence"/>
</dbReference>
<keyword evidence="3" id="KW-1185">Reference proteome</keyword>
<proteinExistence type="predicted"/>
<dbReference type="AlphaFoldDB" id="A0A8J7WLM6"/>
<name>A0A8J7WLM6_9ACTN</name>
<evidence type="ECO:0000313" key="3">
    <source>
        <dbReference type="Proteomes" id="UP000677913"/>
    </source>
</evidence>
<dbReference type="InterPro" id="IPR010982">
    <property type="entry name" value="Lambda_DNA-bd_dom_sf"/>
</dbReference>
<accession>A0A8J7WLM6</accession>
<dbReference type="EMBL" id="JAGSXH010000056">
    <property type="protein sequence ID" value="MBS2964648.1"/>
    <property type="molecule type" value="Genomic_DNA"/>
</dbReference>